<comment type="caution">
    <text evidence="3">The sequence shown here is derived from an EMBL/GenBank/DDBJ whole genome shotgun (WGS) entry which is preliminary data.</text>
</comment>
<sequence length="432" mass="51088">MIFILARNILGTDYCMSVAKSILFRKPKELKVGTIAFLADRLYVGVFLLFFPVIFLLLLRKKKAENFIYEPSRQSQSGIKMRKEYISHYFLNDCDIYKVDNVSGTKVYISFEHLVHKIMSTFFLWLLSVKAFVVAFCVRRKWPSRMCIRLIITLLNAIWTEKENNSIYCFKIYNIVSYLTAVLSSRLAPENSYVFVGGNSYFYHRRYFYAPRVSLCVCAKYQIDEIETYRKLKWIIVKDAFYKGLEEYSIYKNLKHGKTTYDIGVYSSGWWARKDGLLRVSDYEGIKALKYSDNSFHKDFLDVLNEVISLKEKYNFRVKLYLHPYERMLLHEYKITVPYLNQLIEAHIDIDDSAGRSIDKLYECKIGVSLFSTIIADRWEYDLKGLIYYTENYKEFICPQYMGKYRNCIYTSVHELEEKIVGLLNIKSNADE</sequence>
<name>A0A414WGG7_BACUN</name>
<keyword evidence="1" id="KW-0812">Transmembrane</keyword>
<dbReference type="RefSeq" id="WP_016273603.1">
    <property type="nucleotide sequence ID" value="NZ_CAXSNS010000006.1"/>
</dbReference>
<reference evidence="3 4" key="1">
    <citation type="submission" date="2018-08" db="EMBL/GenBank/DDBJ databases">
        <title>A genome reference for cultivated species of the human gut microbiota.</title>
        <authorList>
            <person name="Zou Y."/>
            <person name="Xue W."/>
            <person name="Luo G."/>
        </authorList>
    </citation>
    <scope>NUCLEOTIDE SEQUENCE [LARGE SCALE GENOMIC DNA]</scope>
    <source>
        <strain evidence="3 4">AM18-14LB</strain>
    </source>
</reference>
<evidence type="ECO:0000313" key="5">
    <source>
        <dbReference type="Proteomes" id="UP000487989"/>
    </source>
</evidence>
<keyword evidence="1" id="KW-1133">Transmembrane helix</keyword>
<dbReference type="AlphaFoldDB" id="A0A414WGG7"/>
<dbReference type="EMBL" id="QRJL01000002">
    <property type="protein sequence ID" value="RHH33331.1"/>
    <property type="molecule type" value="Genomic_DNA"/>
</dbReference>
<evidence type="ECO:0000256" key="1">
    <source>
        <dbReference type="SAM" id="Phobius"/>
    </source>
</evidence>
<keyword evidence="1" id="KW-0472">Membrane</keyword>
<evidence type="ECO:0000313" key="3">
    <source>
        <dbReference type="EMBL" id="RHH33331.1"/>
    </source>
</evidence>
<evidence type="ECO:0000313" key="2">
    <source>
        <dbReference type="EMBL" id="KAB4255696.1"/>
    </source>
</evidence>
<organism evidence="3 4">
    <name type="scientific">Bacteroides uniformis</name>
    <dbReference type="NCBI Taxonomy" id="820"/>
    <lineage>
        <taxon>Bacteria</taxon>
        <taxon>Pseudomonadati</taxon>
        <taxon>Bacteroidota</taxon>
        <taxon>Bacteroidia</taxon>
        <taxon>Bacteroidales</taxon>
        <taxon>Bacteroidaceae</taxon>
        <taxon>Bacteroides</taxon>
    </lineage>
</organism>
<dbReference type="EMBL" id="WCTJ01000010">
    <property type="protein sequence ID" value="KAB4255696.1"/>
    <property type="molecule type" value="Genomic_DNA"/>
</dbReference>
<feature type="transmembrane region" description="Helical" evidence="1">
    <location>
        <begin position="35"/>
        <end position="59"/>
    </location>
</feature>
<dbReference type="Proteomes" id="UP000283766">
    <property type="component" value="Unassembled WGS sequence"/>
</dbReference>
<protein>
    <submittedName>
        <fullName evidence="3">Uncharacterized protein</fullName>
    </submittedName>
</protein>
<accession>A0A414WGG7</accession>
<dbReference type="Proteomes" id="UP000487989">
    <property type="component" value="Unassembled WGS sequence"/>
</dbReference>
<reference evidence="2 5" key="2">
    <citation type="journal article" date="2019" name="Nat. Med.">
        <title>A library of human gut bacterial isolates paired with longitudinal multiomics data enables mechanistic microbiome research.</title>
        <authorList>
            <person name="Poyet M."/>
            <person name="Groussin M."/>
            <person name="Gibbons S.M."/>
            <person name="Avila-Pacheco J."/>
            <person name="Jiang X."/>
            <person name="Kearney S.M."/>
            <person name="Perrotta A.R."/>
            <person name="Berdy B."/>
            <person name="Zhao S."/>
            <person name="Lieberman T.D."/>
            <person name="Swanson P.K."/>
            <person name="Smith M."/>
            <person name="Roesemann S."/>
            <person name="Alexander J.E."/>
            <person name="Rich S.A."/>
            <person name="Livny J."/>
            <person name="Vlamakis H."/>
            <person name="Clish C."/>
            <person name="Bullock K."/>
            <person name="Deik A."/>
            <person name="Scott J."/>
            <person name="Pierce K.A."/>
            <person name="Xavier R.J."/>
            <person name="Alm E.J."/>
        </authorList>
    </citation>
    <scope>NUCLEOTIDE SEQUENCE [LARGE SCALE GENOMIC DNA]</scope>
    <source>
        <strain evidence="2 5">BIOML-A3</strain>
    </source>
</reference>
<proteinExistence type="predicted"/>
<gene>
    <name evidence="3" type="ORF">DW216_03890</name>
    <name evidence="2" type="ORF">GAP48_08015</name>
</gene>
<feature type="transmembrane region" description="Helical" evidence="1">
    <location>
        <begin position="118"/>
        <end position="138"/>
    </location>
</feature>
<evidence type="ECO:0000313" key="4">
    <source>
        <dbReference type="Proteomes" id="UP000283766"/>
    </source>
</evidence>